<dbReference type="Gene3D" id="3.20.20.30">
    <property type="entry name" value="Luciferase-like domain"/>
    <property type="match status" value="1"/>
</dbReference>
<dbReference type="GO" id="GO:0016705">
    <property type="term" value="F:oxidoreductase activity, acting on paired donors, with incorporation or reduction of molecular oxygen"/>
    <property type="evidence" value="ECO:0007669"/>
    <property type="project" value="InterPro"/>
</dbReference>
<dbReference type="SUPFAM" id="SSF51679">
    <property type="entry name" value="Bacterial luciferase-like"/>
    <property type="match status" value="1"/>
</dbReference>
<dbReference type="Proteomes" id="UP000190675">
    <property type="component" value="Chromosome I"/>
</dbReference>
<proteinExistence type="predicted"/>
<dbReference type="Pfam" id="PF00296">
    <property type="entry name" value="Bac_luciferase"/>
    <property type="match status" value="1"/>
</dbReference>
<dbReference type="PANTHER" id="PTHR30137:SF8">
    <property type="entry name" value="BLR5498 PROTEIN"/>
    <property type="match status" value="1"/>
</dbReference>
<dbReference type="InterPro" id="IPR011251">
    <property type="entry name" value="Luciferase-like_dom"/>
</dbReference>
<organism evidence="4 5">
    <name type="scientific">Bradyrhizobium erythrophlei</name>
    <dbReference type="NCBI Taxonomy" id="1437360"/>
    <lineage>
        <taxon>Bacteria</taxon>
        <taxon>Pseudomonadati</taxon>
        <taxon>Pseudomonadota</taxon>
        <taxon>Alphaproteobacteria</taxon>
        <taxon>Hyphomicrobiales</taxon>
        <taxon>Nitrobacteraceae</taxon>
        <taxon>Bradyrhizobium</taxon>
    </lineage>
</organism>
<accession>A0A1M5NVN3</accession>
<evidence type="ECO:0000313" key="5">
    <source>
        <dbReference type="Proteomes" id="UP000190675"/>
    </source>
</evidence>
<protein>
    <submittedName>
        <fullName evidence="4">Flavin-dependent oxidoreductase, luciferase family (Includes alkanesulfonate monooxygenase SsuD and methylene tetrahydromethanopterin reductase)</fullName>
    </submittedName>
</protein>
<evidence type="ECO:0000256" key="1">
    <source>
        <dbReference type="ARBA" id="ARBA00023002"/>
    </source>
</evidence>
<name>A0A1M5NVN3_9BRAD</name>
<dbReference type="GO" id="GO:0004497">
    <property type="term" value="F:monooxygenase activity"/>
    <property type="evidence" value="ECO:0007669"/>
    <property type="project" value="UniProtKB-KW"/>
</dbReference>
<gene>
    <name evidence="4" type="ORF">SAMN05444169_4845</name>
</gene>
<evidence type="ECO:0000313" key="4">
    <source>
        <dbReference type="EMBL" id="SHG93043.1"/>
    </source>
</evidence>
<dbReference type="PANTHER" id="PTHR30137">
    <property type="entry name" value="LUCIFERASE-LIKE MONOOXYGENASE"/>
    <property type="match status" value="1"/>
</dbReference>
<feature type="domain" description="Luciferase-like" evidence="3">
    <location>
        <begin position="5"/>
        <end position="304"/>
    </location>
</feature>
<evidence type="ECO:0000259" key="3">
    <source>
        <dbReference type="Pfam" id="PF00296"/>
    </source>
</evidence>
<dbReference type="GO" id="GO:0005829">
    <property type="term" value="C:cytosol"/>
    <property type="evidence" value="ECO:0007669"/>
    <property type="project" value="TreeGrafter"/>
</dbReference>
<reference evidence="4 5" key="1">
    <citation type="submission" date="2016-11" db="EMBL/GenBank/DDBJ databases">
        <authorList>
            <person name="Jaros S."/>
            <person name="Januszkiewicz K."/>
            <person name="Wedrychowicz H."/>
        </authorList>
    </citation>
    <scope>NUCLEOTIDE SEQUENCE [LARGE SCALE GENOMIC DNA]</scope>
    <source>
        <strain evidence="4 5">GAS242</strain>
    </source>
</reference>
<keyword evidence="1" id="KW-0560">Oxidoreductase</keyword>
<dbReference type="InterPro" id="IPR050766">
    <property type="entry name" value="Bact_Lucif_Oxidored"/>
</dbReference>
<dbReference type="AlphaFoldDB" id="A0A1M5NVN3"/>
<keyword evidence="2 4" id="KW-0503">Monooxygenase</keyword>
<sequence>MQPLKFGVFDHMDDAGRGLASQYEERLRLAEACEAAHFRAYHVAEHHGTPHGIASSPNLFLAAMAQRTTHLRLGPLVMLLNLYHPLRAFEEISMLDQMSGGRVELGIGRGAAPVELGFFGVEAGDAQSRYREATDVVLQAMAGGTLSYHGRHFDLQDVPISLSPVQLPHPPLWVGTMQQETAAWAADNGVNIVSVGVVDRVRAITDAYRSRWQAKATPEAIMPLLGMVRQIVIAESDEEARALAAPAYERWFNTFTHLSRQRDLPMPPMLPTTFDEAGRIGFSIAGSASTVRKTLAAQASDAGISYLLCQIAFGTLPLNASLRTASAIASEIMPHFDGLPLDYVR</sequence>
<dbReference type="RefSeq" id="WP_244567549.1">
    <property type="nucleotide sequence ID" value="NZ_LT670818.1"/>
</dbReference>
<evidence type="ECO:0000256" key="2">
    <source>
        <dbReference type="ARBA" id="ARBA00023033"/>
    </source>
</evidence>
<dbReference type="EMBL" id="LT670818">
    <property type="protein sequence ID" value="SHG93043.1"/>
    <property type="molecule type" value="Genomic_DNA"/>
</dbReference>
<dbReference type="InterPro" id="IPR036661">
    <property type="entry name" value="Luciferase-like_sf"/>
</dbReference>